<dbReference type="EMBL" id="JAUHHV010000005">
    <property type="protein sequence ID" value="KAK1422894.1"/>
    <property type="molecule type" value="Genomic_DNA"/>
</dbReference>
<dbReference type="PANTHER" id="PTHR11945:SF387">
    <property type="entry name" value="AGAMOUS-LIKE MADS-BOX PROTEIN AGL80"/>
    <property type="match status" value="1"/>
</dbReference>
<evidence type="ECO:0000256" key="1">
    <source>
        <dbReference type="ARBA" id="ARBA00004123"/>
    </source>
</evidence>
<evidence type="ECO:0000313" key="8">
    <source>
        <dbReference type="Proteomes" id="UP001229421"/>
    </source>
</evidence>
<dbReference type="InterPro" id="IPR002100">
    <property type="entry name" value="TF_MADSbox"/>
</dbReference>
<keyword evidence="3" id="KW-0238">DNA-binding</keyword>
<evidence type="ECO:0000256" key="2">
    <source>
        <dbReference type="ARBA" id="ARBA00023015"/>
    </source>
</evidence>
<keyword evidence="4" id="KW-0804">Transcription</keyword>
<dbReference type="Gene3D" id="3.40.1810.10">
    <property type="entry name" value="Transcription factor, MADS-box"/>
    <property type="match status" value="1"/>
</dbReference>
<accession>A0AAD8KH42</accession>
<dbReference type="Pfam" id="PF00319">
    <property type="entry name" value="SRF-TF"/>
    <property type="match status" value="1"/>
</dbReference>
<dbReference type="PRINTS" id="PR00404">
    <property type="entry name" value="MADSDOMAIN"/>
</dbReference>
<dbReference type="GO" id="GO:0046983">
    <property type="term" value="F:protein dimerization activity"/>
    <property type="evidence" value="ECO:0007669"/>
    <property type="project" value="InterPro"/>
</dbReference>
<evidence type="ECO:0000256" key="4">
    <source>
        <dbReference type="ARBA" id="ARBA00023163"/>
    </source>
</evidence>
<organism evidence="7 8">
    <name type="scientific">Tagetes erecta</name>
    <name type="common">African marigold</name>
    <dbReference type="NCBI Taxonomy" id="13708"/>
    <lineage>
        <taxon>Eukaryota</taxon>
        <taxon>Viridiplantae</taxon>
        <taxon>Streptophyta</taxon>
        <taxon>Embryophyta</taxon>
        <taxon>Tracheophyta</taxon>
        <taxon>Spermatophyta</taxon>
        <taxon>Magnoliopsida</taxon>
        <taxon>eudicotyledons</taxon>
        <taxon>Gunneridae</taxon>
        <taxon>Pentapetalae</taxon>
        <taxon>asterids</taxon>
        <taxon>campanulids</taxon>
        <taxon>Asterales</taxon>
        <taxon>Asteraceae</taxon>
        <taxon>Asteroideae</taxon>
        <taxon>Heliantheae alliance</taxon>
        <taxon>Tageteae</taxon>
        <taxon>Tagetes</taxon>
    </lineage>
</organism>
<dbReference type="SMART" id="SM00432">
    <property type="entry name" value="MADS"/>
    <property type="match status" value="1"/>
</dbReference>
<dbReference type="PROSITE" id="PS50066">
    <property type="entry name" value="MADS_BOX_2"/>
    <property type="match status" value="1"/>
</dbReference>
<gene>
    <name evidence="7" type="ORF">QVD17_18183</name>
</gene>
<dbReference type="GO" id="GO:0000981">
    <property type="term" value="F:DNA-binding transcription factor activity, RNA polymerase II-specific"/>
    <property type="evidence" value="ECO:0007669"/>
    <property type="project" value="InterPro"/>
</dbReference>
<evidence type="ECO:0000313" key="7">
    <source>
        <dbReference type="EMBL" id="KAK1422894.1"/>
    </source>
</evidence>
<dbReference type="SUPFAM" id="SSF55455">
    <property type="entry name" value="SRF-like"/>
    <property type="match status" value="1"/>
</dbReference>
<comment type="caution">
    <text evidence="7">The sequence shown here is derived from an EMBL/GenBank/DDBJ whole genome shotgun (WGS) entry which is preliminary data.</text>
</comment>
<sequence>MPRSKVKVAFIEDYKARKTSFMKRKESLKKKLHELSVLCNIEACSILYSPFASQPEVWPDNTNVVHNVLREFMNKSPIEKSKHMVNQDSYIKERMNKVKEQINKQIMVNRELELANMMSQCLSGKMSLASLNLKHLNDLVLLAGNKVLEVEERIEVLKSEAYGATGPPELHLSQVEGSRNTASNVVAGGMDEDAYVPVMENNGGLDEMQGVRWYPPDWIGNDLLEHGLDFASGFDTMMSSPDRGPNPKP</sequence>
<dbReference type="InterPro" id="IPR033897">
    <property type="entry name" value="SRF-like_MADS-box"/>
</dbReference>
<dbReference type="Proteomes" id="UP001229421">
    <property type="component" value="Unassembled WGS sequence"/>
</dbReference>
<dbReference type="GO" id="GO:0005634">
    <property type="term" value="C:nucleus"/>
    <property type="evidence" value="ECO:0007669"/>
    <property type="project" value="UniProtKB-SubCell"/>
</dbReference>
<evidence type="ECO:0000256" key="3">
    <source>
        <dbReference type="ARBA" id="ARBA00023125"/>
    </source>
</evidence>
<protein>
    <recommendedName>
        <fullName evidence="6">MADS-box domain-containing protein</fullName>
    </recommendedName>
</protein>
<dbReference type="GO" id="GO:0000978">
    <property type="term" value="F:RNA polymerase II cis-regulatory region sequence-specific DNA binding"/>
    <property type="evidence" value="ECO:0007669"/>
    <property type="project" value="TreeGrafter"/>
</dbReference>
<comment type="subcellular location">
    <subcellularLocation>
        <location evidence="1">Nucleus</location>
    </subcellularLocation>
</comment>
<evidence type="ECO:0000256" key="5">
    <source>
        <dbReference type="ARBA" id="ARBA00023242"/>
    </source>
</evidence>
<dbReference type="GO" id="GO:0045944">
    <property type="term" value="P:positive regulation of transcription by RNA polymerase II"/>
    <property type="evidence" value="ECO:0007669"/>
    <property type="project" value="InterPro"/>
</dbReference>
<evidence type="ECO:0000259" key="6">
    <source>
        <dbReference type="PROSITE" id="PS50066"/>
    </source>
</evidence>
<keyword evidence="5" id="KW-0539">Nucleus</keyword>
<reference evidence="7" key="1">
    <citation type="journal article" date="2023" name="bioRxiv">
        <title>Improved chromosome-level genome assembly for marigold (Tagetes erecta).</title>
        <authorList>
            <person name="Jiang F."/>
            <person name="Yuan L."/>
            <person name="Wang S."/>
            <person name="Wang H."/>
            <person name="Xu D."/>
            <person name="Wang A."/>
            <person name="Fan W."/>
        </authorList>
    </citation>
    <scope>NUCLEOTIDE SEQUENCE</scope>
    <source>
        <strain evidence="7">WSJ</strain>
        <tissue evidence="7">Leaf</tissue>
    </source>
</reference>
<dbReference type="PANTHER" id="PTHR11945">
    <property type="entry name" value="MADS BOX PROTEIN"/>
    <property type="match status" value="1"/>
</dbReference>
<keyword evidence="2" id="KW-0805">Transcription regulation</keyword>
<dbReference type="InterPro" id="IPR036879">
    <property type="entry name" value="TF_MADSbox_sf"/>
</dbReference>
<dbReference type="AlphaFoldDB" id="A0AAD8KH42"/>
<dbReference type="CDD" id="cd00266">
    <property type="entry name" value="MADS_SRF_like"/>
    <property type="match status" value="1"/>
</dbReference>
<name>A0AAD8KH42_TARER</name>
<feature type="domain" description="MADS-box" evidence="6">
    <location>
        <begin position="1"/>
        <end position="49"/>
    </location>
</feature>
<keyword evidence="8" id="KW-1185">Reference proteome</keyword>
<proteinExistence type="predicted"/>